<accession>A0A1N7MY70</accession>
<dbReference type="OrthoDB" id="7063816at2"/>
<keyword evidence="3" id="KW-1185">Reference proteome</keyword>
<gene>
    <name evidence="2" type="ORF">SAMN05421760_107110</name>
</gene>
<evidence type="ECO:0000313" key="3">
    <source>
        <dbReference type="Proteomes" id="UP000185999"/>
    </source>
</evidence>
<dbReference type="RefSeq" id="WP_054340787.1">
    <property type="nucleotide sequence ID" value="NZ_FTOE01000007.1"/>
</dbReference>
<dbReference type="Proteomes" id="UP000185999">
    <property type="component" value="Unassembled WGS sequence"/>
</dbReference>
<evidence type="ECO:0000313" key="2">
    <source>
        <dbReference type="EMBL" id="SIS91030.1"/>
    </source>
</evidence>
<evidence type="ECO:0000256" key="1">
    <source>
        <dbReference type="SAM" id="MobiDB-lite"/>
    </source>
</evidence>
<sequence>MESTRVKINIKTGEIEFEGSEQFVQNQMDNIDTIIDLVCSNIHSPVVKPELSSESTSLITEEDGESIENKDASSEENNFSVPSSFGEWMHRFPENISDHEKALVTAYFVQNQSDKNDFKTLEVNKSLRDHGIKLSNPSQFLKKLEIKKYLFQTRKEGTRVRFMRVSQDGVLHLKTLVR</sequence>
<organism evidence="2 3">
    <name type="scientific">Neptunomonas antarctica</name>
    <dbReference type="NCBI Taxonomy" id="619304"/>
    <lineage>
        <taxon>Bacteria</taxon>
        <taxon>Pseudomonadati</taxon>
        <taxon>Pseudomonadota</taxon>
        <taxon>Gammaproteobacteria</taxon>
        <taxon>Oceanospirillales</taxon>
        <taxon>Oceanospirillaceae</taxon>
        <taxon>Neptunomonas</taxon>
    </lineage>
</organism>
<dbReference type="AlphaFoldDB" id="A0A1N7MY70"/>
<feature type="compositionally biased region" description="Low complexity" evidence="1">
    <location>
        <begin position="50"/>
        <end position="59"/>
    </location>
</feature>
<protein>
    <submittedName>
        <fullName evidence="2">Uncharacterized protein</fullName>
    </submittedName>
</protein>
<feature type="region of interest" description="Disordered" evidence="1">
    <location>
        <begin position="50"/>
        <end position="79"/>
    </location>
</feature>
<proteinExistence type="predicted"/>
<name>A0A1N7MY70_9GAMM</name>
<reference evidence="3" key="1">
    <citation type="submission" date="2017-01" db="EMBL/GenBank/DDBJ databases">
        <authorList>
            <person name="Varghese N."/>
            <person name="Submissions S."/>
        </authorList>
    </citation>
    <scope>NUCLEOTIDE SEQUENCE [LARGE SCALE GENOMIC DNA]</scope>
    <source>
        <strain evidence="3">DSM 22306</strain>
    </source>
</reference>
<dbReference type="EMBL" id="FTOE01000007">
    <property type="protein sequence ID" value="SIS91030.1"/>
    <property type="molecule type" value="Genomic_DNA"/>
</dbReference>
<dbReference type="STRING" id="619304.SAMN05421760_107110"/>